<sequence length="126" mass="14133">FGVVDRLYKSAYERFYDIVFTFFQHRLGLRLPPGSRLSSLDPNTFPKLATTSPPELSELTGISPFPFSGHRAPAALSARRTSLGPVSKGSSPFLRFRQLLPPPISFPLDPTRLRYLHTVSTPLLNY</sequence>
<gene>
    <name evidence="1" type="ORF">TorRG33x02_028390</name>
</gene>
<dbReference type="OrthoDB" id="10408384at2759"/>
<dbReference type="AlphaFoldDB" id="A0A2P5FUR3"/>
<evidence type="ECO:0000313" key="1">
    <source>
        <dbReference type="EMBL" id="POO01532.1"/>
    </source>
</evidence>
<dbReference type="Proteomes" id="UP000237000">
    <property type="component" value="Unassembled WGS sequence"/>
</dbReference>
<organism evidence="1 2">
    <name type="scientific">Trema orientale</name>
    <name type="common">Charcoal tree</name>
    <name type="synonym">Celtis orientalis</name>
    <dbReference type="NCBI Taxonomy" id="63057"/>
    <lineage>
        <taxon>Eukaryota</taxon>
        <taxon>Viridiplantae</taxon>
        <taxon>Streptophyta</taxon>
        <taxon>Embryophyta</taxon>
        <taxon>Tracheophyta</taxon>
        <taxon>Spermatophyta</taxon>
        <taxon>Magnoliopsida</taxon>
        <taxon>eudicotyledons</taxon>
        <taxon>Gunneridae</taxon>
        <taxon>Pentapetalae</taxon>
        <taxon>rosids</taxon>
        <taxon>fabids</taxon>
        <taxon>Rosales</taxon>
        <taxon>Cannabaceae</taxon>
        <taxon>Trema</taxon>
    </lineage>
</organism>
<feature type="non-terminal residue" evidence="1">
    <location>
        <position position="1"/>
    </location>
</feature>
<dbReference type="EMBL" id="JXTC01000008">
    <property type="protein sequence ID" value="POO01532.1"/>
    <property type="molecule type" value="Genomic_DNA"/>
</dbReference>
<dbReference type="InParanoid" id="A0A2P5FUR3"/>
<reference evidence="2" key="1">
    <citation type="submission" date="2016-06" db="EMBL/GenBank/DDBJ databases">
        <title>Parallel loss of symbiosis genes in relatives of nitrogen-fixing non-legume Parasponia.</title>
        <authorList>
            <person name="Van Velzen R."/>
            <person name="Holmer R."/>
            <person name="Bu F."/>
            <person name="Rutten L."/>
            <person name="Van Zeijl A."/>
            <person name="Liu W."/>
            <person name="Santuari L."/>
            <person name="Cao Q."/>
            <person name="Sharma T."/>
            <person name="Shen D."/>
            <person name="Roswanjaya Y."/>
            <person name="Wardhani T."/>
            <person name="Kalhor M.S."/>
            <person name="Jansen J."/>
            <person name="Van den Hoogen J."/>
            <person name="Gungor B."/>
            <person name="Hartog M."/>
            <person name="Hontelez J."/>
            <person name="Verver J."/>
            <person name="Yang W.-C."/>
            <person name="Schijlen E."/>
            <person name="Repin R."/>
            <person name="Schilthuizen M."/>
            <person name="Schranz E."/>
            <person name="Heidstra R."/>
            <person name="Miyata K."/>
            <person name="Fedorova E."/>
            <person name="Kohlen W."/>
            <person name="Bisseling T."/>
            <person name="Smit S."/>
            <person name="Geurts R."/>
        </authorList>
    </citation>
    <scope>NUCLEOTIDE SEQUENCE [LARGE SCALE GENOMIC DNA]</scope>
    <source>
        <strain evidence="2">cv. RG33-2</strain>
    </source>
</reference>
<accession>A0A2P5FUR3</accession>
<evidence type="ECO:0000313" key="2">
    <source>
        <dbReference type="Proteomes" id="UP000237000"/>
    </source>
</evidence>
<keyword evidence="2" id="KW-1185">Reference proteome</keyword>
<comment type="caution">
    <text evidence="1">The sequence shown here is derived from an EMBL/GenBank/DDBJ whole genome shotgun (WGS) entry which is preliminary data.</text>
</comment>
<name>A0A2P5FUR3_TREOI</name>
<protein>
    <submittedName>
        <fullName evidence="1">Uncharacterized protein</fullName>
    </submittedName>
</protein>
<proteinExistence type="predicted"/>